<dbReference type="AlphaFoldDB" id="A0A482LYQ4"/>
<geneLocation type="plasmid" evidence="1">
    <name>p707804-3FII</name>
</geneLocation>
<accession>A0A482LYQ4</accession>
<dbReference type="EMBL" id="MH909329">
    <property type="protein sequence ID" value="QBQ66550.1"/>
    <property type="molecule type" value="Genomic_DNA"/>
</dbReference>
<keyword evidence="1" id="KW-0614">Plasmid</keyword>
<evidence type="ECO:0000313" key="1">
    <source>
        <dbReference type="EMBL" id="QBQ66550.1"/>
    </source>
</evidence>
<organism evidence="1">
    <name type="scientific">Leclercia adecarboxylata</name>
    <dbReference type="NCBI Taxonomy" id="83655"/>
    <lineage>
        <taxon>Bacteria</taxon>
        <taxon>Pseudomonadati</taxon>
        <taxon>Pseudomonadota</taxon>
        <taxon>Gammaproteobacteria</taxon>
        <taxon>Enterobacterales</taxon>
        <taxon>Enterobacteriaceae</taxon>
        <taxon>Leclercia</taxon>
    </lineage>
</organism>
<name>A0A482LYQ4_9ENTR</name>
<protein>
    <submittedName>
        <fullName evidence="1">Uncharacterized protein</fullName>
    </submittedName>
</protein>
<sequence length="46" mass="5024">MLHIVICIKHVCGLFDSEQSKKTRVQTAGATGFVNTSIKDLVDFTA</sequence>
<reference evidence="1" key="1">
    <citation type="submission" date="2018-09" db="EMBL/GenBank/DDBJ databases">
        <authorList>
            <person name="Yuan Q."/>
            <person name="Jiang X."/>
            <person name="Jing Y."/>
            <person name="Cheng Q."/>
            <person name="Zhou D."/>
        </authorList>
    </citation>
    <scope>NUCLEOTIDE SEQUENCE</scope>
    <source>
        <strain evidence="1">150707804</strain>
        <plasmid evidence="1">p707804-3FII</plasmid>
    </source>
</reference>
<proteinExistence type="predicted"/>